<gene>
    <name evidence="4" type="ORF">H8J70_04470</name>
</gene>
<keyword evidence="2" id="KW-0288">FMN</keyword>
<dbReference type="PANTHER" id="PTHR43278">
    <property type="entry name" value="NAD(P)H-DEPENDENT FMN-CONTAINING OXIDOREDUCTASE YWQN-RELATED"/>
    <property type="match status" value="1"/>
</dbReference>
<dbReference type="Proteomes" id="UP000606870">
    <property type="component" value="Unassembled WGS sequence"/>
</dbReference>
<reference evidence="4 5" key="1">
    <citation type="submission" date="2020-08" db="EMBL/GenBank/DDBJ databases">
        <authorList>
            <person name="Liu C."/>
            <person name="Sun Q."/>
        </authorList>
    </citation>
    <scope>NUCLEOTIDE SEQUENCE [LARGE SCALE GENOMIC DNA]</scope>
    <source>
        <strain evidence="4 5">NSJ-59</strain>
    </source>
</reference>
<dbReference type="InterPro" id="IPR005025">
    <property type="entry name" value="FMN_Rdtase-like_dom"/>
</dbReference>
<dbReference type="EMBL" id="JACOGK010000009">
    <property type="protein sequence ID" value="MBC3536505.1"/>
    <property type="molecule type" value="Genomic_DNA"/>
</dbReference>
<dbReference type="Gene3D" id="3.40.50.360">
    <property type="match status" value="1"/>
</dbReference>
<organism evidence="4 5">
    <name type="scientific">Megasphaera hominis</name>
    <dbReference type="NCBI Taxonomy" id="159836"/>
    <lineage>
        <taxon>Bacteria</taxon>
        <taxon>Bacillati</taxon>
        <taxon>Bacillota</taxon>
        <taxon>Negativicutes</taxon>
        <taxon>Veillonellales</taxon>
        <taxon>Veillonellaceae</taxon>
        <taxon>Megasphaera</taxon>
    </lineage>
</organism>
<evidence type="ECO:0000313" key="5">
    <source>
        <dbReference type="Proteomes" id="UP000606870"/>
    </source>
</evidence>
<accession>A0ABR6VIH6</accession>
<comment type="caution">
    <text evidence="4">The sequence shown here is derived from an EMBL/GenBank/DDBJ whole genome shotgun (WGS) entry which is preliminary data.</text>
</comment>
<evidence type="ECO:0000256" key="1">
    <source>
        <dbReference type="ARBA" id="ARBA00022630"/>
    </source>
</evidence>
<dbReference type="InterPro" id="IPR029039">
    <property type="entry name" value="Flavoprotein-like_sf"/>
</dbReference>
<keyword evidence="5" id="KW-1185">Reference proteome</keyword>
<dbReference type="InterPro" id="IPR051796">
    <property type="entry name" value="ISF_SsuE-like"/>
</dbReference>
<sequence>MNVLFLNGSSHVHGTTMRAIEEMIHIFDAEGVETEVFQTGAQPLRDCLQCGYCQTHDGCVIKDDGVNKFVEKAKTADAFIFASPVYFAHPSGRIYSFMDRAFFSRFPKDYEPFRFKPAAAIAVGRRGGTTAALDGLNKYFGLTAMPVVGSTYWNMVHGYDSADAPQDQEGLQTMRNLARNMIWLVRAIEAGKKAGIPYPQEEKGIFTNFVRRDM</sequence>
<name>A0ABR6VIH6_9FIRM</name>
<feature type="domain" description="NADPH-dependent FMN reductase-like" evidence="3">
    <location>
        <begin position="1"/>
        <end position="158"/>
    </location>
</feature>
<proteinExistence type="predicted"/>
<evidence type="ECO:0000256" key="2">
    <source>
        <dbReference type="ARBA" id="ARBA00022643"/>
    </source>
</evidence>
<protein>
    <submittedName>
        <fullName evidence="4">Flavodoxin family protein</fullName>
    </submittedName>
</protein>
<evidence type="ECO:0000259" key="3">
    <source>
        <dbReference type="Pfam" id="PF03358"/>
    </source>
</evidence>
<dbReference type="PANTHER" id="PTHR43278:SF4">
    <property type="entry name" value="NAD(P)H-DEPENDENT FMN-CONTAINING OXIDOREDUCTASE YWQN-RELATED"/>
    <property type="match status" value="1"/>
</dbReference>
<evidence type="ECO:0000313" key="4">
    <source>
        <dbReference type="EMBL" id="MBC3536505.1"/>
    </source>
</evidence>
<keyword evidence="1" id="KW-0285">Flavoprotein</keyword>
<dbReference type="SUPFAM" id="SSF52218">
    <property type="entry name" value="Flavoproteins"/>
    <property type="match status" value="1"/>
</dbReference>
<dbReference type="Pfam" id="PF03358">
    <property type="entry name" value="FMN_red"/>
    <property type="match status" value="1"/>
</dbReference>
<dbReference type="RefSeq" id="WP_186502662.1">
    <property type="nucleotide sequence ID" value="NZ_JACOGK010000009.1"/>
</dbReference>